<keyword evidence="6" id="KW-1185">Reference proteome</keyword>
<dbReference type="GO" id="GO:0000976">
    <property type="term" value="F:transcription cis-regulatory region binding"/>
    <property type="evidence" value="ECO:0007669"/>
    <property type="project" value="TreeGrafter"/>
</dbReference>
<keyword evidence="2" id="KW-0238">DNA-binding</keyword>
<dbReference type="SUPFAM" id="SSF46689">
    <property type="entry name" value="Homeodomain-like"/>
    <property type="match status" value="1"/>
</dbReference>
<dbReference type="Gene3D" id="1.10.10.60">
    <property type="entry name" value="Homeodomain-like"/>
    <property type="match status" value="1"/>
</dbReference>
<dbReference type="InterPro" id="IPR009057">
    <property type="entry name" value="Homeodomain-like_sf"/>
</dbReference>
<keyword evidence="3" id="KW-0804">Transcription</keyword>
<sequence length="335" mass="38403">MKSVRFIRALGIKNIHDTAMIRYGLDEQALGIPDSVFHNPMNLIPVSEMSRWLLKLEFKTGDPDIVLNVTQNIELGRLGAAGRWMFSGHDLSSTIRRINYGIRSLQSGAFMAGEQKGSLIKWYYDNTYVSSDVKVHDSVRVAVFMMKVLREYLGKGFVPKRVMLSGSRVNKAAYQAYFGCEVGWNHYRTEIWLHSDQRLATQLHRTVTKNRLAMSFSDLDEFINMPDPEDELKVIYEVVKYSCHFGLPNLMRVSGILGVSQQHFQRLLHARGLNFSTVCGYVLSNVAVELISRHVPLDQVAARLGYTNITSFNRMFKRHRGLTPLQYIQRFQDAF</sequence>
<dbReference type="Proteomes" id="UP000016570">
    <property type="component" value="Unassembled WGS sequence"/>
</dbReference>
<keyword evidence="1" id="KW-0805">Transcription regulation</keyword>
<evidence type="ECO:0000256" key="2">
    <source>
        <dbReference type="ARBA" id="ARBA00023125"/>
    </source>
</evidence>
<dbReference type="SMART" id="SM00342">
    <property type="entry name" value="HTH_ARAC"/>
    <property type="match status" value="1"/>
</dbReference>
<evidence type="ECO:0000313" key="6">
    <source>
        <dbReference type="Proteomes" id="UP000016570"/>
    </source>
</evidence>
<dbReference type="RefSeq" id="WP_021704876.1">
    <property type="nucleotide sequence ID" value="NZ_BATJ01000005.1"/>
</dbReference>
<dbReference type="STRING" id="1219065.VPR01S_05_01930"/>
<name>U3BJU6_VIBPR</name>
<dbReference type="AlphaFoldDB" id="U3BJU6"/>
<dbReference type="PANTHER" id="PTHR47894:SF4">
    <property type="entry name" value="HTH-TYPE TRANSCRIPTIONAL REGULATOR GADX"/>
    <property type="match status" value="1"/>
</dbReference>
<dbReference type="GO" id="GO:0003700">
    <property type="term" value="F:DNA-binding transcription factor activity"/>
    <property type="evidence" value="ECO:0007669"/>
    <property type="project" value="InterPro"/>
</dbReference>
<dbReference type="Pfam" id="PF12833">
    <property type="entry name" value="HTH_18"/>
    <property type="match status" value="1"/>
</dbReference>
<evidence type="ECO:0000256" key="1">
    <source>
        <dbReference type="ARBA" id="ARBA00023015"/>
    </source>
</evidence>
<dbReference type="EMBL" id="BATJ01000005">
    <property type="protein sequence ID" value="GAD66898.1"/>
    <property type="molecule type" value="Genomic_DNA"/>
</dbReference>
<dbReference type="PROSITE" id="PS01124">
    <property type="entry name" value="HTH_ARAC_FAMILY_2"/>
    <property type="match status" value="1"/>
</dbReference>
<evidence type="ECO:0000313" key="5">
    <source>
        <dbReference type="EMBL" id="GAD66898.1"/>
    </source>
</evidence>
<dbReference type="InterPro" id="IPR032687">
    <property type="entry name" value="AraC-type_N"/>
</dbReference>
<feature type="domain" description="HTH araC/xylS-type" evidence="4">
    <location>
        <begin position="283"/>
        <end position="330"/>
    </location>
</feature>
<dbReference type="Pfam" id="PF12625">
    <property type="entry name" value="Arabinose_bd"/>
    <property type="match status" value="1"/>
</dbReference>
<protein>
    <submittedName>
        <fullName evidence="5">Putative AraC family transcriptional regulator</fullName>
    </submittedName>
</protein>
<dbReference type="InterPro" id="IPR018060">
    <property type="entry name" value="HTH_AraC"/>
</dbReference>
<organism evidence="5 6">
    <name type="scientific">Vibrio proteolyticus NBRC 13287</name>
    <dbReference type="NCBI Taxonomy" id="1219065"/>
    <lineage>
        <taxon>Bacteria</taxon>
        <taxon>Pseudomonadati</taxon>
        <taxon>Pseudomonadota</taxon>
        <taxon>Gammaproteobacteria</taxon>
        <taxon>Vibrionales</taxon>
        <taxon>Vibrionaceae</taxon>
        <taxon>Vibrio</taxon>
    </lineage>
</organism>
<gene>
    <name evidence="5" type="ORF">VPR01S_05_01930</name>
</gene>
<reference evidence="5 6" key="1">
    <citation type="submission" date="2013-09" db="EMBL/GenBank/DDBJ databases">
        <title>Whole genome shotgun sequence of Vibrio proteolyticus NBRC 13287.</title>
        <authorList>
            <person name="Isaki S."/>
            <person name="Hosoyama A."/>
            <person name="Numata M."/>
            <person name="Hashimoto M."/>
            <person name="Hosoyama Y."/>
            <person name="Tsuchikane K."/>
            <person name="Noguchi M."/>
            <person name="Hirakata S."/>
            <person name="Ichikawa N."/>
            <person name="Ohji S."/>
            <person name="Yamazoe A."/>
            <person name="Fujita N."/>
        </authorList>
    </citation>
    <scope>NUCLEOTIDE SEQUENCE [LARGE SCALE GENOMIC DNA]</scope>
    <source>
        <strain evidence="5 6">NBRC 13287</strain>
    </source>
</reference>
<accession>U3BJU6</accession>
<proteinExistence type="predicted"/>
<comment type="caution">
    <text evidence="5">The sequence shown here is derived from an EMBL/GenBank/DDBJ whole genome shotgun (WGS) entry which is preliminary data.</text>
</comment>
<dbReference type="PANTHER" id="PTHR47894">
    <property type="entry name" value="HTH-TYPE TRANSCRIPTIONAL REGULATOR GADX"/>
    <property type="match status" value="1"/>
</dbReference>
<evidence type="ECO:0000256" key="3">
    <source>
        <dbReference type="ARBA" id="ARBA00023163"/>
    </source>
</evidence>
<evidence type="ECO:0000259" key="4">
    <source>
        <dbReference type="PROSITE" id="PS01124"/>
    </source>
</evidence>
<dbReference type="GO" id="GO:0005829">
    <property type="term" value="C:cytosol"/>
    <property type="evidence" value="ECO:0007669"/>
    <property type="project" value="TreeGrafter"/>
</dbReference>
<dbReference type="eggNOG" id="COG2207">
    <property type="taxonomic scope" value="Bacteria"/>
</dbReference>